<keyword evidence="3" id="KW-1185">Reference proteome</keyword>
<evidence type="ECO:0000313" key="2">
    <source>
        <dbReference type="EMBL" id="ERG69412.1"/>
    </source>
</evidence>
<gene>
    <name evidence="2" type="ORF">HMPREF9336_04108</name>
</gene>
<comment type="caution">
    <text evidence="2">The sequence shown here is derived from an EMBL/GenBank/DDBJ whole genome shotgun (WGS) entry which is preliminary data.</text>
</comment>
<organism evidence="2 3">
    <name type="scientific">Segniliparus rugosus (strain ATCC BAA-974 / DSM 45345 / CCUG 50838 / CIP 108380 / JCM 13579 / CDC 945)</name>
    <dbReference type="NCBI Taxonomy" id="679197"/>
    <lineage>
        <taxon>Bacteria</taxon>
        <taxon>Bacillati</taxon>
        <taxon>Actinomycetota</taxon>
        <taxon>Actinomycetes</taxon>
        <taxon>Mycobacteriales</taxon>
        <taxon>Segniliparaceae</taxon>
        <taxon>Segniliparus</taxon>
    </lineage>
</organism>
<sequence>MRGDTAGGASGTGKHLDQQGQALGTGRVTELSATALQAAHGQTAVLGSALGGLEGLLATSHPAAGAGELAGWVVRGGTVVGAGRAGFLADGITWGRVEQSPFEHVGLSGLVFLFEDVRVAPNEAAGVFRPVAARVTTTGWLGEVDPAMRLPEGTGVLDRSRAPAGTDHITDAGLLAVGLARWLLEEGLGGDKSWRLTAVCFLEEPDSAYVHSLATMPSPVESYWPGRPGYEADVPQAAVEDAKTLSSEELAVKQDDPLRHAQDAAKRDPDGLYDPVGLPPKEAEWYRKSAERSGRAQLTNARWKQELDQYRKEERGGDNLNW</sequence>
<dbReference type="HOGENOM" id="CLU_893987_0_0_11"/>
<protein>
    <submittedName>
        <fullName evidence="2">Uncharacterized protein</fullName>
    </submittedName>
</protein>
<feature type="compositionally biased region" description="Basic and acidic residues" evidence="1">
    <location>
        <begin position="303"/>
        <end position="322"/>
    </location>
</feature>
<feature type="region of interest" description="Disordered" evidence="1">
    <location>
        <begin position="249"/>
        <end position="322"/>
    </location>
</feature>
<dbReference type="EMBL" id="ACZI02000001">
    <property type="protein sequence ID" value="ERG69412.1"/>
    <property type="molecule type" value="Genomic_DNA"/>
</dbReference>
<feature type="compositionally biased region" description="Basic and acidic residues" evidence="1">
    <location>
        <begin position="281"/>
        <end position="294"/>
    </location>
</feature>
<feature type="compositionally biased region" description="Basic and acidic residues" evidence="1">
    <location>
        <begin position="250"/>
        <end position="270"/>
    </location>
</feature>
<dbReference type="Proteomes" id="UP000004816">
    <property type="component" value="Unassembled WGS sequence"/>
</dbReference>
<proteinExistence type="predicted"/>
<evidence type="ECO:0000256" key="1">
    <source>
        <dbReference type="SAM" id="MobiDB-lite"/>
    </source>
</evidence>
<dbReference type="AlphaFoldDB" id="U1M219"/>
<reference evidence="2 3" key="1">
    <citation type="journal article" date="2011" name="Stand. Genomic Sci.">
        <title>High quality draft genome sequence of Segniliparus rugosus CDC 945(T)= (ATCC BAA-974(T)).</title>
        <authorList>
            <person name="Earl A.M."/>
            <person name="Desjardins C.A."/>
            <person name="Fitzgerald M.G."/>
            <person name="Arachchi H.M."/>
            <person name="Zeng Q."/>
            <person name="Mehta T."/>
            <person name="Griggs A."/>
            <person name="Birren B.W."/>
            <person name="Toney N.C."/>
            <person name="Carr J."/>
            <person name="Posey J."/>
            <person name="Butler W.R."/>
        </authorList>
    </citation>
    <scope>NUCLEOTIDE SEQUENCE [LARGE SCALE GENOMIC DNA]</scope>
    <source>
        <strain evidence="3">ATCC BAA-974 / DSM 45345 / CCUG 50838 / CIP 108380 / JCM 13579 / CDC 945</strain>
    </source>
</reference>
<accession>U1M219</accession>
<name>U1M219_SEGRC</name>
<evidence type="ECO:0000313" key="3">
    <source>
        <dbReference type="Proteomes" id="UP000004816"/>
    </source>
</evidence>